<organism evidence="2 3">
    <name type="scientific">Sphingobacterium hotanense</name>
    <dbReference type="NCBI Taxonomy" id="649196"/>
    <lineage>
        <taxon>Bacteria</taxon>
        <taxon>Pseudomonadati</taxon>
        <taxon>Bacteroidota</taxon>
        <taxon>Sphingobacteriia</taxon>
        <taxon>Sphingobacteriales</taxon>
        <taxon>Sphingobacteriaceae</taxon>
        <taxon>Sphingobacterium</taxon>
    </lineage>
</organism>
<proteinExistence type="predicted"/>
<feature type="compositionally biased region" description="Basic and acidic residues" evidence="1">
    <location>
        <begin position="1"/>
        <end position="22"/>
    </location>
</feature>
<name>A0ABT7NSN6_9SPHI</name>
<sequence>MSCDKEEAVDPKPKEPPIEKPDNATNGGDIYRYQMITVNVPSETLTKESYTAKLGDKTVTLTRLDEKNLIFIPDENIPFGEQRLVIPELKDFAIKFEIKDQVLANSPEKTLEPLLNKFQEVIDAGGTPGAEQAISNVKAAKDAFTKANSNQRKIMAQTYMANKAFIDQLIQSSFSNRIQIARTSLPTLQNIGQKAAIGGNVHGTLSNQEKIDLINKHMTAILVMSVSAGGVAFALPWGWHTLVFLGATGVAAWCAIDAVVEIARLTFYYTAIEFGITNTNRSQRETLSPGIKGNILGLNTLMASTPGTLDIVTGKDRIFAFNMNARSPQSGDRTGSSLLMKTLFEKTDELNGYLNKANNAINWVNSNLYAGFSIFKIPTFPNVGQVGQVQVGTNIFDKELKLSISHPNLKVNKLALSQSGSLLLNVETVNSTESTINAELKYAFKDDFTNFSGSVPIKVQNNISLVGTWKLVSLYSGIPVGEEVLYTHPQCSNIVSFKTTTTGQMVFTETTFSSQYHYDTYNRGSYAVNLENCTIAGNYPLKHEPANGGYSGTYTLEGMKIKYIGIVPNINVFELIDENSINYGGDIFVRVNSN</sequence>
<feature type="region of interest" description="Disordered" evidence="1">
    <location>
        <begin position="1"/>
        <end position="27"/>
    </location>
</feature>
<keyword evidence="3" id="KW-1185">Reference proteome</keyword>
<evidence type="ECO:0000313" key="2">
    <source>
        <dbReference type="EMBL" id="MDM1050181.1"/>
    </source>
</evidence>
<reference evidence="2" key="1">
    <citation type="submission" date="2020-06" db="EMBL/GenBank/DDBJ databases">
        <authorList>
            <person name="Dong N."/>
        </authorList>
    </citation>
    <scope>NUCLEOTIDE SEQUENCE</scope>
    <source>
        <strain evidence="2">R1692</strain>
    </source>
</reference>
<dbReference type="EMBL" id="JACAGK010000076">
    <property type="protein sequence ID" value="MDM1050181.1"/>
    <property type="molecule type" value="Genomic_DNA"/>
</dbReference>
<reference evidence="2" key="2">
    <citation type="journal article" date="2022" name="Sci. Total Environ.">
        <title>Prevalence, transmission, and molecular epidemiology of tet(X)-positive bacteria among humans, animals, and environmental niches in China: An epidemiological, and genomic-based study.</title>
        <authorList>
            <person name="Dong N."/>
            <person name="Zeng Y."/>
            <person name="Cai C."/>
            <person name="Sun C."/>
            <person name="Lu J."/>
            <person name="Liu C."/>
            <person name="Zhou H."/>
            <person name="Sun Q."/>
            <person name="Shu L."/>
            <person name="Wang H."/>
            <person name="Wang Y."/>
            <person name="Wang S."/>
            <person name="Wu C."/>
            <person name="Chan E.W."/>
            <person name="Chen G."/>
            <person name="Shen Z."/>
            <person name="Chen S."/>
            <person name="Zhang R."/>
        </authorList>
    </citation>
    <scope>NUCLEOTIDE SEQUENCE</scope>
    <source>
        <strain evidence="2">R1692</strain>
    </source>
</reference>
<dbReference type="Proteomes" id="UP001170954">
    <property type="component" value="Unassembled WGS sequence"/>
</dbReference>
<protein>
    <submittedName>
        <fullName evidence="2">Uncharacterized protein</fullName>
    </submittedName>
</protein>
<evidence type="ECO:0000313" key="3">
    <source>
        <dbReference type="Proteomes" id="UP001170954"/>
    </source>
</evidence>
<dbReference type="RefSeq" id="WP_286652319.1">
    <property type="nucleotide sequence ID" value="NZ_JACAGK010000076.1"/>
</dbReference>
<accession>A0ABT7NSN6</accession>
<evidence type="ECO:0000256" key="1">
    <source>
        <dbReference type="SAM" id="MobiDB-lite"/>
    </source>
</evidence>
<gene>
    <name evidence="2" type="ORF">HX018_18240</name>
</gene>
<comment type="caution">
    <text evidence="2">The sequence shown here is derived from an EMBL/GenBank/DDBJ whole genome shotgun (WGS) entry which is preliminary data.</text>
</comment>